<dbReference type="InterPro" id="IPR035243">
    <property type="entry name" value="TamA_POTRA_Dom_1"/>
</dbReference>
<evidence type="ECO:0000256" key="11">
    <source>
        <dbReference type="SAM" id="SignalP"/>
    </source>
</evidence>
<dbReference type="GO" id="GO:0009306">
    <property type="term" value="P:protein secretion"/>
    <property type="evidence" value="ECO:0007669"/>
    <property type="project" value="TreeGrafter"/>
</dbReference>
<feature type="signal peptide" evidence="11">
    <location>
        <begin position="1"/>
        <end position="22"/>
    </location>
</feature>
<keyword evidence="4" id="KW-1134">Transmembrane beta strand</keyword>
<dbReference type="Gene3D" id="3.10.20.310">
    <property type="entry name" value="membrane protein fhac"/>
    <property type="match status" value="3"/>
</dbReference>
<feature type="domain" description="Bacterial surface antigen (D15)" evidence="12">
    <location>
        <begin position="272"/>
        <end position="577"/>
    </location>
</feature>
<name>A0A1V3KPL0_9PAST</name>
<dbReference type="PANTHER" id="PTHR12815">
    <property type="entry name" value="SORTING AND ASSEMBLY MACHINERY SAMM50 PROTEIN FAMILY MEMBER"/>
    <property type="match status" value="1"/>
</dbReference>
<gene>
    <name evidence="14" type="ORF">BKG96_02885</name>
</gene>
<comment type="similarity">
    <text evidence="2">Belongs to the TamA family.</text>
</comment>
<dbReference type="InterPro" id="IPR039910">
    <property type="entry name" value="D15-like"/>
</dbReference>
<evidence type="ECO:0000256" key="6">
    <source>
        <dbReference type="ARBA" id="ARBA00022729"/>
    </source>
</evidence>
<evidence type="ECO:0000256" key="4">
    <source>
        <dbReference type="ARBA" id="ARBA00022452"/>
    </source>
</evidence>
<keyword evidence="8" id="KW-0998">Cell outer membrane</keyword>
<proteinExistence type="inferred from homology"/>
<keyword evidence="5" id="KW-0812">Transmembrane</keyword>
<keyword evidence="7" id="KW-0472">Membrane</keyword>
<evidence type="ECO:0000256" key="7">
    <source>
        <dbReference type="ARBA" id="ARBA00023136"/>
    </source>
</evidence>
<dbReference type="Pfam" id="PF01103">
    <property type="entry name" value="Omp85"/>
    <property type="match status" value="1"/>
</dbReference>
<evidence type="ECO:0000256" key="5">
    <source>
        <dbReference type="ARBA" id="ARBA00022692"/>
    </source>
</evidence>
<evidence type="ECO:0000256" key="2">
    <source>
        <dbReference type="ARBA" id="ARBA00010248"/>
    </source>
</evidence>
<evidence type="ECO:0000256" key="9">
    <source>
        <dbReference type="ARBA" id="ARBA00033063"/>
    </source>
</evidence>
<keyword evidence="6 11" id="KW-0732">Signal</keyword>
<dbReference type="RefSeq" id="WP_077586282.1">
    <property type="nucleotide sequence ID" value="NZ_MLAE01000013.1"/>
</dbReference>
<dbReference type="PANTHER" id="PTHR12815:SF47">
    <property type="entry name" value="TRANSLOCATION AND ASSEMBLY MODULE SUBUNIT TAMA"/>
    <property type="match status" value="1"/>
</dbReference>
<dbReference type="GO" id="GO:0009279">
    <property type="term" value="C:cell outer membrane"/>
    <property type="evidence" value="ECO:0007669"/>
    <property type="project" value="UniProtKB-SubCell"/>
</dbReference>
<accession>A0A1V3KPL0</accession>
<comment type="subcellular location">
    <subcellularLocation>
        <location evidence="1">Cell outer membrane</location>
    </subcellularLocation>
</comment>
<feature type="chain" id="PRO_5012030669" description="Translocation and assembly module subunit TamA" evidence="11">
    <location>
        <begin position="23"/>
        <end position="578"/>
    </location>
</feature>
<dbReference type="AlphaFoldDB" id="A0A1V3KPL0"/>
<organism evidence="14 15">
    <name type="scientific">Rodentibacter caecimuris</name>
    <dbReference type="NCBI Taxonomy" id="1796644"/>
    <lineage>
        <taxon>Bacteria</taxon>
        <taxon>Pseudomonadati</taxon>
        <taxon>Pseudomonadota</taxon>
        <taxon>Gammaproteobacteria</taxon>
        <taxon>Pasteurellales</taxon>
        <taxon>Pasteurellaceae</taxon>
        <taxon>Rodentibacter</taxon>
    </lineage>
</organism>
<reference evidence="15" key="1">
    <citation type="submission" date="2016-10" db="EMBL/GenBank/DDBJ databases">
        <title>Rodentibacter gen. nov. and new species.</title>
        <authorList>
            <person name="Christensen H."/>
        </authorList>
    </citation>
    <scope>NUCLEOTIDE SEQUENCE [LARGE SCALE GENOMIC DNA]</scope>
    <source>
        <strain evidence="15">Ppn152</strain>
    </source>
</reference>
<comment type="subunit">
    <text evidence="10">Interacts with TamB to form the translocation and assembly module (TAM).</text>
</comment>
<evidence type="ECO:0000256" key="10">
    <source>
        <dbReference type="ARBA" id="ARBA00093548"/>
    </source>
</evidence>
<dbReference type="InterPro" id="IPR000184">
    <property type="entry name" value="Bac_surfAg_D15"/>
</dbReference>
<evidence type="ECO:0000313" key="15">
    <source>
        <dbReference type="Proteomes" id="UP000189114"/>
    </source>
</evidence>
<protein>
    <recommendedName>
        <fullName evidence="3">Translocation and assembly module subunit TamA</fullName>
    </recommendedName>
    <alternativeName>
        <fullName evidence="9">Autotransporter assembly factor TamA</fullName>
    </alternativeName>
</protein>
<dbReference type="FunFam" id="3.10.20.310:FF:000008">
    <property type="entry name" value="Outer membrane protein, OMP85 family"/>
    <property type="match status" value="1"/>
</dbReference>
<evidence type="ECO:0000259" key="12">
    <source>
        <dbReference type="Pfam" id="PF01103"/>
    </source>
</evidence>
<evidence type="ECO:0000256" key="3">
    <source>
        <dbReference type="ARBA" id="ARBA00015419"/>
    </source>
</evidence>
<dbReference type="EMBL" id="MLAE01000013">
    <property type="protein sequence ID" value="OOF79268.1"/>
    <property type="molecule type" value="Genomic_DNA"/>
</dbReference>
<sequence length="578" mass="65625">MKKHLLKLTALLLCFPAFSVFAEQTVDIEIQGIRGERAIRNTKLNVELINKEEMDGSDRYKQLVTEAVDKGLRVFGYYDSSVSFELKKRKSGRDLLIAHVKPGEPSRIAGTDVKIEGEAAQDENFQALRKNLPKEGELVEHQKYDDYKSSISTLALARGYLDGKFTVSRLEISPETHQAWWRMLFDSGVRYHYGEIKFSRSQIRDDYLQNMLKIQRADPYLLNQLSGLTNDFSSTGWFASVLLQPHVDEQNKVVNLEVLLNPRKKNAVELGVGFATDTGPHLQIGWTKPWINNRGHSFRTNLYVSSPKQTLEASYKIPLLKNPLNYYYEFSGGLENEDKNDTKTTAITLAGLRYWNNNEGWQYFVGVRARYDKFTQADIDDKTLLVYPTGGFNRTRLRGGIFPTWGDSQKITVDVAYKGLLSDVSFYKVQASTGWIRTYAENHRIITRAEIGYLHTKDINKIPPTLRFFAGGDRSVRGYGYKKISPKDHNNKLVGGSRLLAGSFEYQYQVYPAWWGATFVDTGLAANNFSNEALRYGAGVGVRWASPVGAIKFDIATPIRDKDNSKNIQFYIGLGTEI</sequence>
<dbReference type="Pfam" id="PF17243">
    <property type="entry name" value="POTRA_TamA_1"/>
    <property type="match status" value="1"/>
</dbReference>
<feature type="domain" description="TamA POTRA" evidence="13">
    <location>
        <begin position="27"/>
        <end position="102"/>
    </location>
</feature>
<dbReference type="Gene3D" id="2.40.160.50">
    <property type="entry name" value="membrane protein fhac: a member of the omp85/tpsb transporter family"/>
    <property type="match status" value="1"/>
</dbReference>
<evidence type="ECO:0000256" key="1">
    <source>
        <dbReference type="ARBA" id="ARBA00004442"/>
    </source>
</evidence>
<evidence type="ECO:0000313" key="14">
    <source>
        <dbReference type="EMBL" id="OOF79268.1"/>
    </source>
</evidence>
<comment type="caution">
    <text evidence="14">The sequence shown here is derived from an EMBL/GenBank/DDBJ whole genome shotgun (WGS) entry which is preliminary data.</text>
</comment>
<evidence type="ECO:0000259" key="13">
    <source>
        <dbReference type="Pfam" id="PF17243"/>
    </source>
</evidence>
<evidence type="ECO:0000256" key="8">
    <source>
        <dbReference type="ARBA" id="ARBA00023237"/>
    </source>
</evidence>
<dbReference type="GO" id="GO:0097347">
    <property type="term" value="C:TAM protein secretion complex"/>
    <property type="evidence" value="ECO:0007669"/>
    <property type="project" value="TreeGrafter"/>
</dbReference>
<dbReference type="Proteomes" id="UP000189114">
    <property type="component" value="Unassembled WGS sequence"/>
</dbReference>